<evidence type="ECO:0000313" key="2">
    <source>
        <dbReference type="EMBL" id="TRZ37359.1"/>
    </source>
</evidence>
<evidence type="ECO:0000313" key="3">
    <source>
        <dbReference type="Proteomes" id="UP000319837"/>
    </source>
</evidence>
<name>A0A553SK76_NIACI</name>
<dbReference type="EMBL" id="RIBP01000004">
    <property type="protein sequence ID" value="TRZ37359.1"/>
    <property type="molecule type" value="Genomic_DNA"/>
</dbReference>
<gene>
    <name evidence="2" type="ORF">CEQ21_18060</name>
</gene>
<keyword evidence="1" id="KW-0812">Transmembrane</keyword>
<comment type="caution">
    <text evidence="2">The sequence shown here is derived from an EMBL/GenBank/DDBJ whole genome shotgun (WGS) entry which is preliminary data.</text>
</comment>
<keyword evidence="1" id="KW-0472">Membrane</keyword>
<dbReference type="AlphaFoldDB" id="A0A553SK76"/>
<organism evidence="2 3">
    <name type="scientific">Niallia circulans</name>
    <name type="common">Bacillus circulans</name>
    <dbReference type="NCBI Taxonomy" id="1397"/>
    <lineage>
        <taxon>Bacteria</taxon>
        <taxon>Bacillati</taxon>
        <taxon>Bacillota</taxon>
        <taxon>Bacilli</taxon>
        <taxon>Bacillales</taxon>
        <taxon>Bacillaceae</taxon>
        <taxon>Niallia</taxon>
    </lineage>
</organism>
<dbReference type="Proteomes" id="UP000319837">
    <property type="component" value="Unassembled WGS sequence"/>
</dbReference>
<feature type="transmembrane region" description="Helical" evidence="1">
    <location>
        <begin position="24"/>
        <end position="42"/>
    </location>
</feature>
<accession>A0A553SK76</accession>
<keyword evidence="1" id="KW-1133">Transmembrane helix</keyword>
<dbReference type="RefSeq" id="WP_185765713.1">
    <property type="nucleotide sequence ID" value="NZ_RIBP01000004.1"/>
</dbReference>
<reference evidence="3" key="1">
    <citation type="submission" date="2018-10" db="EMBL/GenBank/DDBJ databases">
        <title>FDA dAtabase for Regulatory Grade micrObial Sequences (FDA-ARGOS): Supporting development and validation of Infectious Disease Dx tests.</title>
        <authorList>
            <person name="Minogue T."/>
            <person name="Wolcott M."/>
            <person name="Wasieloski L."/>
            <person name="Aguilar W."/>
            <person name="Moore D."/>
            <person name="Tallon L."/>
            <person name="Sadzewicz L."/>
            <person name="Sengamalay N."/>
            <person name="Ott S."/>
            <person name="Godinez A."/>
            <person name="Nagaraj S."/>
            <person name="Vavikolanu K."/>
            <person name="Vyas G."/>
            <person name="Nadendla S."/>
            <person name="George J."/>
            <person name="Sichtig H."/>
        </authorList>
    </citation>
    <scope>NUCLEOTIDE SEQUENCE [LARGE SCALE GENOMIC DNA]</scope>
    <source>
        <strain evidence="3">FDAARGOS_343</strain>
    </source>
</reference>
<proteinExistence type="predicted"/>
<protein>
    <submittedName>
        <fullName evidence="2">Uncharacterized protein</fullName>
    </submittedName>
</protein>
<evidence type="ECO:0000256" key="1">
    <source>
        <dbReference type="SAM" id="Phobius"/>
    </source>
</evidence>
<sequence>MILLFILLLLISFAAGWFNVPAVYVGITYIIFIFLFLYRAMYPFLFEKRVDKILQTLNNARNPQHQFLYYLFQDDLNKAEEQLQKIRSPQAAVGLRFLLLSKQERFTEAQELLPSLNNRKQKAYYSAAIALEFDDYKVYEQNKQQIHDDLLLFFLEVEMLAKKGQVHAAIKKLDEKIPSLKGLKLLSAVQEKKELEKKL</sequence>